<keyword evidence="8" id="KW-1185">Reference proteome</keyword>
<comment type="subcellular location">
    <subcellularLocation>
        <location evidence="1">Membrane</location>
        <topology evidence="1">Multi-pass membrane protein</topology>
    </subcellularLocation>
</comment>
<feature type="transmembrane region" description="Helical" evidence="6">
    <location>
        <begin position="45"/>
        <end position="66"/>
    </location>
</feature>
<dbReference type="PANTHER" id="PTHR11119">
    <property type="entry name" value="XANTHINE-URACIL / VITAMIN C PERMEASE FAMILY MEMBER"/>
    <property type="match status" value="1"/>
</dbReference>
<evidence type="ECO:0000256" key="6">
    <source>
        <dbReference type="SAM" id="Phobius"/>
    </source>
</evidence>
<evidence type="ECO:0000313" key="8">
    <source>
        <dbReference type="Proteomes" id="UP000822688"/>
    </source>
</evidence>
<evidence type="ECO:0000256" key="1">
    <source>
        <dbReference type="ARBA" id="ARBA00004141"/>
    </source>
</evidence>
<feature type="transmembrane region" description="Helical" evidence="6">
    <location>
        <begin position="173"/>
        <end position="196"/>
    </location>
</feature>
<feature type="transmembrane region" description="Helical" evidence="6">
    <location>
        <begin position="114"/>
        <end position="135"/>
    </location>
</feature>
<evidence type="ECO:0000256" key="4">
    <source>
        <dbReference type="ARBA" id="ARBA00022989"/>
    </source>
</evidence>
<dbReference type="GO" id="GO:0016020">
    <property type="term" value="C:membrane"/>
    <property type="evidence" value="ECO:0007669"/>
    <property type="project" value="UniProtKB-SubCell"/>
</dbReference>
<evidence type="ECO:0000256" key="5">
    <source>
        <dbReference type="ARBA" id="ARBA00023136"/>
    </source>
</evidence>
<feature type="transmembrane region" description="Helical" evidence="6">
    <location>
        <begin position="317"/>
        <end position="339"/>
    </location>
</feature>
<evidence type="ECO:0000256" key="2">
    <source>
        <dbReference type="ARBA" id="ARBA00008821"/>
    </source>
</evidence>
<accession>A0A8T0I2B9</accession>
<dbReference type="InterPro" id="IPR006043">
    <property type="entry name" value="NCS2"/>
</dbReference>
<dbReference type="Proteomes" id="UP000822688">
    <property type="component" value="Chromosome 5"/>
</dbReference>
<dbReference type="EMBL" id="CM026425">
    <property type="protein sequence ID" value="KAG0576951.1"/>
    <property type="molecule type" value="Genomic_DNA"/>
</dbReference>
<keyword evidence="3 6" id="KW-0812">Transmembrane</keyword>
<evidence type="ECO:0000313" key="7">
    <source>
        <dbReference type="EMBL" id="KAG0576951.1"/>
    </source>
</evidence>
<dbReference type="Pfam" id="PF00860">
    <property type="entry name" value="Xan_ur_permease"/>
    <property type="match status" value="1"/>
</dbReference>
<dbReference type="AlphaFoldDB" id="A0A8T0I2B9"/>
<feature type="transmembrane region" description="Helical" evidence="6">
    <location>
        <begin position="87"/>
        <end position="108"/>
    </location>
</feature>
<sequence>MLGSSIMIPSILVPMMGGSDADKSRVIQTILFVSGINTLLQTTFGARLPTVVGGSFAFIIPTITIINSDNLISIPDDSERFLHTMRAVQGAIITSSCIHIVLGFSGLWGILARFLSPVVIAPTIIVVGLGLYEYGFPMVGKCVEIGIPQLLVVLIFSQYLKHIRVRHQPVFELFPVMIGTAVTWAYAHLLTMSGAYEHATSKGKNHCRTDRAHIIGTTPWIRIPWPLQWGGPTFDADHTFGILAGAIATLIESTSQFYAVSRLSGATPPPPYVISRGIGWEGIGILLDGMFGTAAGSTISSETIGLIGMTRVGSRRVVQISAGFMISLSLLGKFGGIFASMPIPMVGAVFCVMFAYLGAAGISSLQFCNMNLQRNIFIIGFSVFMAFSVPQYFKQYTLTAGHGPSHSRAHWFNDIINVMFSSSAVIVMMIAATLDQTLKASRKDRGLLWWDKFSTFGSDPRNLEFYKLPMGLNKFFPPT</sequence>
<keyword evidence="5 6" id="KW-0472">Membrane</keyword>
<proteinExistence type="inferred from homology"/>
<feature type="transmembrane region" description="Helical" evidence="6">
    <location>
        <begin position="375"/>
        <end position="393"/>
    </location>
</feature>
<dbReference type="GO" id="GO:0022857">
    <property type="term" value="F:transmembrane transporter activity"/>
    <property type="evidence" value="ECO:0007669"/>
    <property type="project" value="InterPro"/>
</dbReference>
<comment type="caution">
    <text evidence="7">The sequence shown here is derived from an EMBL/GenBank/DDBJ whole genome shotgun (WGS) entry which is preliminary data.</text>
</comment>
<feature type="transmembrane region" description="Helical" evidence="6">
    <location>
        <begin position="415"/>
        <end position="434"/>
    </location>
</feature>
<reference evidence="7" key="1">
    <citation type="submission" date="2020-06" db="EMBL/GenBank/DDBJ databases">
        <title>WGS assembly of Ceratodon purpureus strain R40.</title>
        <authorList>
            <person name="Carey S.B."/>
            <person name="Jenkins J."/>
            <person name="Shu S."/>
            <person name="Lovell J.T."/>
            <person name="Sreedasyam A."/>
            <person name="Maumus F."/>
            <person name="Tiley G.P."/>
            <person name="Fernandez-Pozo N."/>
            <person name="Barry K."/>
            <person name="Chen C."/>
            <person name="Wang M."/>
            <person name="Lipzen A."/>
            <person name="Daum C."/>
            <person name="Saski C.A."/>
            <person name="Payton A.C."/>
            <person name="Mcbreen J.C."/>
            <person name="Conrad R.E."/>
            <person name="Kollar L.M."/>
            <person name="Olsson S."/>
            <person name="Huttunen S."/>
            <person name="Landis J.B."/>
            <person name="Wickett N.J."/>
            <person name="Johnson M.G."/>
            <person name="Rensing S.A."/>
            <person name="Grimwood J."/>
            <person name="Schmutz J."/>
            <person name="Mcdaniel S.F."/>
        </authorList>
    </citation>
    <scope>NUCLEOTIDE SEQUENCE</scope>
    <source>
        <strain evidence="7">R40</strain>
    </source>
</reference>
<protein>
    <submittedName>
        <fullName evidence="7">Uncharacterized protein</fullName>
    </submittedName>
</protein>
<gene>
    <name evidence="7" type="ORF">KC19_5G120800</name>
</gene>
<keyword evidence="4 6" id="KW-1133">Transmembrane helix</keyword>
<name>A0A8T0I2B9_CERPU</name>
<organism evidence="7 8">
    <name type="scientific">Ceratodon purpureus</name>
    <name type="common">Fire moss</name>
    <name type="synonym">Dicranum purpureum</name>
    <dbReference type="NCBI Taxonomy" id="3225"/>
    <lineage>
        <taxon>Eukaryota</taxon>
        <taxon>Viridiplantae</taxon>
        <taxon>Streptophyta</taxon>
        <taxon>Embryophyta</taxon>
        <taxon>Bryophyta</taxon>
        <taxon>Bryophytina</taxon>
        <taxon>Bryopsida</taxon>
        <taxon>Dicranidae</taxon>
        <taxon>Pseudoditrichales</taxon>
        <taxon>Ditrichaceae</taxon>
        <taxon>Ceratodon</taxon>
    </lineage>
</organism>
<feature type="transmembrane region" description="Helical" evidence="6">
    <location>
        <begin position="345"/>
        <end position="368"/>
    </location>
</feature>
<evidence type="ECO:0000256" key="3">
    <source>
        <dbReference type="ARBA" id="ARBA00022692"/>
    </source>
</evidence>
<dbReference type="NCBIfam" id="NF037981">
    <property type="entry name" value="NCS2_1"/>
    <property type="match status" value="1"/>
</dbReference>
<comment type="similarity">
    <text evidence="2">Belongs to the nucleobase:cation symporter-2 (NCS2) (TC 2.A.40) family.</text>
</comment>